<dbReference type="EMBL" id="LSSL01002624">
    <property type="protein sequence ID" value="OLY81255.1"/>
    <property type="molecule type" value="Genomic_DNA"/>
</dbReference>
<dbReference type="Proteomes" id="UP000187455">
    <property type="component" value="Unassembled WGS sequence"/>
</dbReference>
<dbReference type="Pfam" id="PF05764">
    <property type="entry name" value="YL1"/>
    <property type="match status" value="1"/>
</dbReference>
<feature type="compositionally biased region" description="Basic residues" evidence="1">
    <location>
        <begin position="78"/>
        <end position="87"/>
    </location>
</feature>
<dbReference type="AlphaFoldDB" id="A0A1R0GWN7"/>
<evidence type="ECO:0000259" key="2">
    <source>
        <dbReference type="Pfam" id="PF05764"/>
    </source>
</evidence>
<name>A0A1R0GWN7_9FUNG</name>
<feature type="domain" description="Vps72/YL1 N-terminal" evidence="2">
    <location>
        <begin position="3"/>
        <end position="103"/>
    </location>
</feature>
<organism evidence="3 4">
    <name type="scientific">Smittium mucronatum</name>
    <dbReference type="NCBI Taxonomy" id="133383"/>
    <lineage>
        <taxon>Eukaryota</taxon>
        <taxon>Fungi</taxon>
        <taxon>Fungi incertae sedis</taxon>
        <taxon>Zoopagomycota</taxon>
        <taxon>Kickxellomycotina</taxon>
        <taxon>Harpellomycetes</taxon>
        <taxon>Harpellales</taxon>
        <taxon>Legeriomycetaceae</taxon>
        <taxon>Smittium</taxon>
    </lineage>
</organism>
<dbReference type="InterPro" id="IPR046757">
    <property type="entry name" value="YL1_N"/>
</dbReference>
<comment type="caution">
    <text evidence="3">The sequence shown here is derived from an EMBL/GenBank/DDBJ whole genome shotgun (WGS) entry which is preliminary data.</text>
</comment>
<keyword evidence="4" id="KW-1185">Reference proteome</keyword>
<evidence type="ECO:0000313" key="4">
    <source>
        <dbReference type="Proteomes" id="UP000187455"/>
    </source>
</evidence>
<gene>
    <name evidence="3" type="ORF">AYI68_g4641</name>
</gene>
<evidence type="ECO:0000256" key="1">
    <source>
        <dbReference type="SAM" id="MobiDB-lite"/>
    </source>
</evidence>
<accession>A0A1R0GWN7</accession>
<protein>
    <recommendedName>
        <fullName evidence="2">Vps72/YL1 N-terminal domain-containing protein</fullName>
    </recommendedName>
</protein>
<reference evidence="3 4" key="1">
    <citation type="journal article" date="2016" name="Mol. Biol. Evol.">
        <title>Genome-Wide Survey of Gut Fungi (Harpellales) Reveals the First Horizontally Transferred Ubiquitin Gene from a Mosquito Host.</title>
        <authorList>
            <person name="Wang Y."/>
            <person name="White M.M."/>
            <person name="Kvist S."/>
            <person name="Moncalvo J.M."/>
        </authorList>
    </citation>
    <scope>NUCLEOTIDE SEQUENCE [LARGE SCALE GENOMIC DNA]</scope>
    <source>
        <strain evidence="3 4">ALG-7-W6</strain>
    </source>
</reference>
<feature type="region of interest" description="Disordered" evidence="1">
    <location>
        <begin position="78"/>
        <end position="106"/>
    </location>
</feature>
<feature type="compositionally biased region" description="Low complexity" evidence="1">
    <location>
        <begin position="88"/>
        <end position="97"/>
    </location>
</feature>
<evidence type="ECO:0000313" key="3">
    <source>
        <dbReference type="EMBL" id="OLY81255.1"/>
    </source>
</evidence>
<sequence>MSNRISKLIEKELTKNGAIELQESEEEDLEFNFEADQEKYQGDLDFTDSDFEETDSETEAASLKAISEIESLILKREKRKEKKRQKKLIIPSFAKTKAPTKAKGPKKIYQPLENFQVLKV</sequence>
<proteinExistence type="predicted"/>